<feature type="transmembrane region" description="Helical" evidence="1">
    <location>
        <begin position="12"/>
        <end position="33"/>
    </location>
</feature>
<keyword evidence="1" id="KW-1133">Transmembrane helix</keyword>
<keyword evidence="1" id="KW-0472">Membrane</keyword>
<reference evidence="2 3" key="1">
    <citation type="submission" date="2016-08" db="EMBL/GenBank/DDBJ databases">
        <authorList>
            <person name="Seilhamer J.J."/>
        </authorList>
    </citation>
    <scope>NUCLEOTIDE SEQUENCE [LARGE SCALE GENOMIC DNA]</scope>
    <source>
        <strain evidence="2 3">SDA_GO95</strain>
    </source>
</reference>
<dbReference type="EMBL" id="FMAK01000038">
    <property type="protein sequence ID" value="SCB69222.1"/>
    <property type="molecule type" value="Genomic_DNA"/>
</dbReference>
<name>A0A1G4ETB4_BACMY</name>
<evidence type="ECO:0000313" key="2">
    <source>
        <dbReference type="EMBL" id="SCB69222.1"/>
    </source>
</evidence>
<gene>
    <name evidence="2" type="ORF">BWGO95_03379</name>
</gene>
<evidence type="ECO:0000313" key="3">
    <source>
        <dbReference type="Proteomes" id="UP000195696"/>
    </source>
</evidence>
<proteinExistence type="predicted"/>
<dbReference type="RefSeq" id="WP_016105478.1">
    <property type="nucleotide sequence ID" value="NZ_FMAK01000038.1"/>
</dbReference>
<organism evidence="2 3">
    <name type="scientific">Bacillus mycoides</name>
    <dbReference type="NCBI Taxonomy" id="1405"/>
    <lineage>
        <taxon>Bacteria</taxon>
        <taxon>Bacillati</taxon>
        <taxon>Bacillota</taxon>
        <taxon>Bacilli</taxon>
        <taxon>Bacillales</taxon>
        <taxon>Bacillaceae</taxon>
        <taxon>Bacillus</taxon>
        <taxon>Bacillus cereus group</taxon>
    </lineage>
</organism>
<keyword evidence="1" id="KW-0812">Transmembrane</keyword>
<feature type="transmembrane region" description="Helical" evidence="1">
    <location>
        <begin position="45"/>
        <end position="73"/>
    </location>
</feature>
<accession>A0A1G4ETB4</accession>
<dbReference type="AlphaFoldDB" id="A0A1G4ETB4"/>
<dbReference type="Proteomes" id="UP000195696">
    <property type="component" value="Unassembled WGS sequence"/>
</dbReference>
<sequence length="324" mass="37599">MEEKNLKSKKYYRIAFLVSTSYIWFLILAVYSIGIPRYIELLGGIFLITAFTFYFSVPIFYIALPLVYIRVVLSCLRIYTTERMLAYYALSCFVLGLALFVPLAMYHLYEENYIFAKQVQEQRIEEKVKHEVEKTNGPIKITYVTKASRVQANEGTGSPEYSKINIHFELVSCDAQNEGKSGFSCKSSVEAYYKDKKWLVDYNSEENTGVLNLSTDNQHAVELEKQLALTPEEEMNIRNISESKAIQYMKNEYNFDLTIVEQVFDKHTSSYKKENRSSNAIHALTIEGYVNTDAQKNVTVRVEYDPITKKYWTHIIEMSDEAKK</sequence>
<protein>
    <submittedName>
        <fullName evidence="2">Uncharacterized protein</fullName>
    </submittedName>
</protein>
<evidence type="ECO:0000256" key="1">
    <source>
        <dbReference type="SAM" id="Phobius"/>
    </source>
</evidence>
<feature type="transmembrane region" description="Helical" evidence="1">
    <location>
        <begin position="85"/>
        <end position="109"/>
    </location>
</feature>